<evidence type="ECO:0000259" key="9">
    <source>
        <dbReference type="PROSITE" id="PS50850"/>
    </source>
</evidence>
<gene>
    <name evidence="10" type="ORF">KDK95_14950</name>
</gene>
<sequence>MDRSRQPETTQSEATETSAGTVTDSTADSPTTAAPLFTTVATVAACAGFVLLGALSAYYGPSIPALRSRFGLAPSVAGLALSMYFGGACAGVLVGGTLHRKLRNGRLLLISFLLMAVGSLGFALASTWSLALTASLVLGFGAGGMDYGLNQLFSVGFGRRSPAMLSVLNAFYGVGAVAGPLLISLVGANNYPYAFAGTSVLLVIVACVLRTVRDSRDSEPEHASSFVRTQGNPTRVVIPIIIAFLALYTLQVAVETGVGAWEPTYLQLLGRGADYAANATSVYWLGLTLGRFLVAPLTLRWSEPTIVCVSCLGTTVCLALAAVPSIAPYALVGAGLFNAPVFPAGLPWLNRAAPGVRWAATAAILAANLGGVAAGPLLGLAIEVFGGGSIAWTLTIVSAVCVALAVWLRYATSATKAAARIPVTDP</sequence>
<keyword evidence="3" id="KW-0813">Transport</keyword>
<keyword evidence="11" id="KW-1185">Reference proteome</keyword>
<feature type="transmembrane region" description="Helical" evidence="8">
    <location>
        <begin position="236"/>
        <end position="261"/>
    </location>
</feature>
<feature type="transmembrane region" description="Helical" evidence="8">
    <location>
        <begin position="193"/>
        <end position="212"/>
    </location>
</feature>
<dbReference type="PANTHER" id="PTHR23514:SF3">
    <property type="entry name" value="BYPASS OF STOP CODON PROTEIN 6"/>
    <property type="match status" value="1"/>
</dbReference>
<dbReference type="SUPFAM" id="SSF103473">
    <property type="entry name" value="MFS general substrate transporter"/>
    <property type="match status" value="1"/>
</dbReference>
<protein>
    <submittedName>
        <fullName evidence="10">MFS transporter</fullName>
    </submittedName>
</protein>
<organism evidence="10 11">
    <name type="scientific">Actinospica acidithermotolerans</name>
    <dbReference type="NCBI Taxonomy" id="2828514"/>
    <lineage>
        <taxon>Bacteria</taxon>
        <taxon>Bacillati</taxon>
        <taxon>Actinomycetota</taxon>
        <taxon>Actinomycetes</taxon>
        <taxon>Catenulisporales</taxon>
        <taxon>Actinospicaceae</taxon>
        <taxon>Actinospica</taxon>
    </lineage>
</organism>
<dbReference type="InterPro" id="IPR036259">
    <property type="entry name" value="MFS_trans_sf"/>
</dbReference>
<dbReference type="Pfam" id="PF07690">
    <property type="entry name" value="MFS_1"/>
    <property type="match status" value="1"/>
</dbReference>
<dbReference type="InterPro" id="IPR020846">
    <property type="entry name" value="MFS_dom"/>
</dbReference>
<dbReference type="PROSITE" id="PS50850">
    <property type="entry name" value="MFS"/>
    <property type="match status" value="1"/>
</dbReference>
<dbReference type="GO" id="GO:0022857">
    <property type="term" value="F:transmembrane transporter activity"/>
    <property type="evidence" value="ECO:0007669"/>
    <property type="project" value="InterPro"/>
</dbReference>
<feature type="compositionally biased region" description="Low complexity" evidence="7">
    <location>
        <begin position="8"/>
        <end position="28"/>
    </location>
</feature>
<evidence type="ECO:0000256" key="8">
    <source>
        <dbReference type="SAM" id="Phobius"/>
    </source>
</evidence>
<keyword evidence="6 8" id="KW-0472">Membrane</keyword>
<evidence type="ECO:0000313" key="11">
    <source>
        <dbReference type="Proteomes" id="UP000676325"/>
    </source>
</evidence>
<evidence type="ECO:0000256" key="5">
    <source>
        <dbReference type="ARBA" id="ARBA00022989"/>
    </source>
</evidence>
<feature type="transmembrane region" description="Helical" evidence="8">
    <location>
        <begin position="71"/>
        <end position="95"/>
    </location>
</feature>
<feature type="transmembrane region" description="Helical" evidence="8">
    <location>
        <begin position="130"/>
        <end position="149"/>
    </location>
</feature>
<accession>A0A941EH95</accession>
<keyword evidence="4 8" id="KW-0812">Transmembrane</keyword>
<proteinExistence type="inferred from homology"/>
<dbReference type="RefSeq" id="WP_212518755.1">
    <property type="nucleotide sequence ID" value="NZ_JAGSOH010000038.1"/>
</dbReference>
<evidence type="ECO:0000256" key="6">
    <source>
        <dbReference type="ARBA" id="ARBA00023136"/>
    </source>
</evidence>
<comment type="similarity">
    <text evidence="2">Belongs to the major facilitator superfamily.</text>
</comment>
<reference evidence="10" key="1">
    <citation type="submission" date="2021-04" db="EMBL/GenBank/DDBJ databases">
        <title>Genome based classification of Actinospica acidithermotolerans sp. nov., an actinobacterium isolated from an Indonesian hot spring.</title>
        <authorList>
            <person name="Kusuma A.B."/>
            <person name="Putra K.E."/>
            <person name="Nafisah S."/>
            <person name="Loh J."/>
            <person name="Nouioui I."/>
            <person name="Goodfellow M."/>
        </authorList>
    </citation>
    <scope>NUCLEOTIDE SEQUENCE</scope>
    <source>
        <strain evidence="10">MGRD01-02</strain>
    </source>
</reference>
<dbReference type="GO" id="GO:0005886">
    <property type="term" value="C:plasma membrane"/>
    <property type="evidence" value="ECO:0007669"/>
    <property type="project" value="UniProtKB-SubCell"/>
</dbReference>
<feature type="transmembrane region" description="Helical" evidence="8">
    <location>
        <begin position="107"/>
        <end position="124"/>
    </location>
</feature>
<feature type="transmembrane region" description="Helical" evidence="8">
    <location>
        <begin position="390"/>
        <end position="410"/>
    </location>
</feature>
<feature type="domain" description="Major facilitator superfamily (MFS) profile" evidence="9">
    <location>
        <begin position="41"/>
        <end position="416"/>
    </location>
</feature>
<feature type="transmembrane region" description="Helical" evidence="8">
    <location>
        <begin position="36"/>
        <end position="59"/>
    </location>
</feature>
<evidence type="ECO:0000256" key="4">
    <source>
        <dbReference type="ARBA" id="ARBA00022692"/>
    </source>
</evidence>
<feature type="transmembrane region" description="Helical" evidence="8">
    <location>
        <begin position="329"/>
        <end position="349"/>
    </location>
</feature>
<evidence type="ECO:0000256" key="2">
    <source>
        <dbReference type="ARBA" id="ARBA00008335"/>
    </source>
</evidence>
<dbReference type="PANTHER" id="PTHR23514">
    <property type="entry name" value="BYPASS OF STOP CODON PROTEIN 6"/>
    <property type="match status" value="1"/>
</dbReference>
<dbReference type="Gene3D" id="1.20.1250.20">
    <property type="entry name" value="MFS general substrate transporter like domains"/>
    <property type="match status" value="2"/>
</dbReference>
<dbReference type="Proteomes" id="UP000676325">
    <property type="component" value="Unassembled WGS sequence"/>
</dbReference>
<dbReference type="InterPro" id="IPR011701">
    <property type="entry name" value="MFS"/>
</dbReference>
<comment type="caution">
    <text evidence="10">The sequence shown here is derived from an EMBL/GenBank/DDBJ whole genome shotgun (WGS) entry which is preliminary data.</text>
</comment>
<feature type="transmembrane region" description="Helical" evidence="8">
    <location>
        <begin position="306"/>
        <end position="323"/>
    </location>
</feature>
<feature type="transmembrane region" description="Helical" evidence="8">
    <location>
        <begin position="356"/>
        <end position="378"/>
    </location>
</feature>
<evidence type="ECO:0000256" key="1">
    <source>
        <dbReference type="ARBA" id="ARBA00004651"/>
    </source>
</evidence>
<feature type="transmembrane region" description="Helical" evidence="8">
    <location>
        <begin position="281"/>
        <end position="299"/>
    </location>
</feature>
<evidence type="ECO:0000256" key="7">
    <source>
        <dbReference type="SAM" id="MobiDB-lite"/>
    </source>
</evidence>
<dbReference type="EMBL" id="JAGSOH010000038">
    <property type="protein sequence ID" value="MBR7827614.1"/>
    <property type="molecule type" value="Genomic_DNA"/>
</dbReference>
<comment type="subcellular location">
    <subcellularLocation>
        <location evidence="1">Cell membrane</location>
        <topology evidence="1">Multi-pass membrane protein</topology>
    </subcellularLocation>
</comment>
<dbReference type="InterPro" id="IPR051788">
    <property type="entry name" value="MFS_Transporter"/>
</dbReference>
<evidence type="ECO:0000313" key="10">
    <source>
        <dbReference type="EMBL" id="MBR7827614.1"/>
    </source>
</evidence>
<keyword evidence="5 8" id="KW-1133">Transmembrane helix</keyword>
<name>A0A941EH95_9ACTN</name>
<evidence type="ECO:0000256" key="3">
    <source>
        <dbReference type="ARBA" id="ARBA00022448"/>
    </source>
</evidence>
<feature type="region of interest" description="Disordered" evidence="7">
    <location>
        <begin position="1"/>
        <end position="28"/>
    </location>
</feature>
<feature type="transmembrane region" description="Helical" evidence="8">
    <location>
        <begin position="170"/>
        <end position="187"/>
    </location>
</feature>
<dbReference type="AlphaFoldDB" id="A0A941EH95"/>